<dbReference type="InterPro" id="IPR017941">
    <property type="entry name" value="Rieske_2Fe-2S"/>
</dbReference>
<keyword evidence="3" id="KW-0150">Chloroplast</keyword>
<evidence type="ECO:0000256" key="2">
    <source>
        <dbReference type="ARBA" id="ARBA00004370"/>
    </source>
</evidence>
<keyword evidence="10" id="KW-0560">Oxidoreductase</keyword>
<evidence type="ECO:0000256" key="8">
    <source>
        <dbReference type="ARBA" id="ARBA00022946"/>
    </source>
</evidence>
<accession>A0A835T5I6</accession>
<keyword evidence="12" id="KW-0411">Iron-sulfur</keyword>
<dbReference type="GO" id="GO:0009507">
    <property type="term" value="C:chloroplast"/>
    <property type="evidence" value="ECO:0007669"/>
    <property type="project" value="UniProtKB-SubCell"/>
</dbReference>
<reference evidence="17" key="1">
    <citation type="journal article" date="2020" name="bioRxiv">
        <title>Comparative genomics of Chlamydomonas.</title>
        <authorList>
            <person name="Craig R.J."/>
            <person name="Hasan A.R."/>
            <person name="Ness R.W."/>
            <person name="Keightley P.D."/>
        </authorList>
    </citation>
    <scope>NUCLEOTIDE SEQUENCE</scope>
    <source>
        <strain evidence="17">SAG 7.73</strain>
    </source>
</reference>
<evidence type="ECO:0000256" key="1">
    <source>
        <dbReference type="ARBA" id="ARBA00004229"/>
    </source>
</evidence>
<evidence type="ECO:0000313" key="17">
    <source>
        <dbReference type="EMBL" id="KAG2437791.1"/>
    </source>
</evidence>
<sequence>MHQLGQRHVQGASRSARPAAPPRGAHRALRISPICSRNKAVTPLRSAANTATTTTVVDSVPTAPPAPASVGAVAPAASPAPVTNTFQWHSEWYPVGIIEDLDPRRPQAVHLLGIPLALWKDAQGQWQAVEDKCPHRLAPLSEGRVEKDGTLQCAYHGWQFNGRGACTHIPQLRNDEKAQQVACASRRSCVRAYPTQVAHGLLWVLPDSSAAGWEKANTVPVTAIPELLAPGGSANGKSQFGNWYCRDMPIRFDILAENLLDPAHLPFAHHGVMGNRNKEQGSSTALRTETMGVGGFVCDAKLNGPEGVVIWQAPSLIKYEFGSLPFVTLLYCVPAKPGWSRFISATLLDSNVKSAIPGPAIALIKFISNIRWFDHITRRHPILDGDTYMLHVQERLLMEKNNDWRGAYYMPAPADGSVVAARRWFDEHGGAVPTCEPGVQLPPQMSKEAVLERYHQHTKQCKDCSQALRNVEAATWLAAAAGVLAALVLVARAVAGLPLLAPESGMAALGGAVCSGLVAALRALREQFIFVDYVHQDKN</sequence>
<keyword evidence="13 15" id="KW-0472">Membrane</keyword>
<keyword evidence="8" id="KW-0809">Transit peptide</keyword>
<evidence type="ECO:0000256" key="11">
    <source>
        <dbReference type="ARBA" id="ARBA00023004"/>
    </source>
</evidence>
<protein>
    <recommendedName>
        <fullName evidence="16">Rieske domain-containing protein</fullName>
    </recommendedName>
</protein>
<dbReference type="GO" id="GO:0016020">
    <property type="term" value="C:membrane"/>
    <property type="evidence" value="ECO:0007669"/>
    <property type="project" value="UniProtKB-SubCell"/>
</dbReference>
<dbReference type="Proteomes" id="UP000650467">
    <property type="component" value="Unassembled WGS sequence"/>
</dbReference>
<evidence type="ECO:0000256" key="13">
    <source>
        <dbReference type="ARBA" id="ARBA00023136"/>
    </source>
</evidence>
<dbReference type="PANTHER" id="PTHR21266">
    <property type="entry name" value="IRON-SULFUR DOMAIN CONTAINING PROTEIN"/>
    <property type="match status" value="1"/>
</dbReference>
<evidence type="ECO:0000256" key="5">
    <source>
        <dbReference type="ARBA" id="ARBA00022692"/>
    </source>
</evidence>
<dbReference type="InterPro" id="IPR050584">
    <property type="entry name" value="Cholesterol_7-desaturase"/>
</dbReference>
<gene>
    <name evidence="17" type="ORF">HXX76_005411</name>
</gene>
<dbReference type="Pfam" id="PF08417">
    <property type="entry name" value="PaO"/>
    <property type="match status" value="1"/>
</dbReference>
<dbReference type="SUPFAM" id="SSF55961">
    <property type="entry name" value="Bet v1-like"/>
    <property type="match status" value="1"/>
</dbReference>
<keyword evidence="18" id="KW-1185">Reference proteome</keyword>
<dbReference type="GO" id="GO:0046872">
    <property type="term" value="F:metal ion binding"/>
    <property type="evidence" value="ECO:0007669"/>
    <property type="project" value="UniProtKB-KW"/>
</dbReference>
<organism evidence="17 18">
    <name type="scientific">Chlamydomonas incerta</name>
    <dbReference type="NCBI Taxonomy" id="51695"/>
    <lineage>
        <taxon>Eukaryota</taxon>
        <taxon>Viridiplantae</taxon>
        <taxon>Chlorophyta</taxon>
        <taxon>core chlorophytes</taxon>
        <taxon>Chlorophyceae</taxon>
        <taxon>CS clade</taxon>
        <taxon>Chlamydomonadales</taxon>
        <taxon>Chlamydomonadaceae</taxon>
        <taxon>Chlamydomonas</taxon>
    </lineage>
</organism>
<feature type="region of interest" description="Disordered" evidence="14">
    <location>
        <begin position="1"/>
        <end position="31"/>
    </location>
</feature>
<feature type="domain" description="Rieske" evidence="16">
    <location>
        <begin position="92"/>
        <end position="204"/>
    </location>
</feature>
<dbReference type="EMBL" id="JAEHOC010000010">
    <property type="protein sequence ID" value="KAG2437791.1"/>
    <property type="molecule type" value="Genomic_DNA"/>
</dbReference>
<comment type="caution">
    <text evidence="17">The sequence shown here is derived from an EMBL/GenBank/DDBJ whole genome shotgun (WGS) entry which is preliminary data.</text>
</comment>
<keyword evidence="6" id="KW-0001">2Fe-2S</keyword>
<keyword evidence="9 15" id="KW-1133">Transmembrane helix</keyword>
<name>A0A835T5I6_CHLIN</name>
<dbReference type="PROSITE" id="PS51296">
    <property type="entry name" value="RIESKE"/>
    <property type="match status" value="1"/>
</dbReference>
<evidence type="ECO:0000256" key="12">
    <source>
        <dbReference type="ARBA" id="ARBA00023014"/>
    </source>
</evidence>
<evidence type="ECO:0000313" key="18">
    <source>
        <dbReference type="Proteomes" id="UP000650467"/>
    </source>
</evidence>
<dbReference type="GO" id="GO:0051537">
    <property type="term" value="F:2 iron, 2 sulfur cluster binding"/>
    <property type="evidence" value="ECO:0007669"/>
    <property type="project" value="UniProtKB-KW"/>
</dbReference>
<keyword evidence="7" id="KW-0479">Metal-binding</keyword>
<dbReference type="Gene3D" id="2.102.10.10">
    <property type="entry name" value="Rieske [2Fe-2S] iron-sulphur domain"/>
    <property type="match status" value="1"/>
</dbReference>
<comment type="subcellular location">
    <subcellularLocation>
        <location evidence="2">Membrane</location>
    </subcellularLocation>
    <subcellularLocation>
        <location evidence="1">Plastid</location>
        <location evidence="1">Chloroplast</location>
    </subcellularLocation>
</comment>
<evidence type="ECO:0000256" key="4">
    <source>
        <dbReference type="ARBA" id="ARBA00022640"/>
    </source>
</evidence>
<dbReference type="GO" id="GO:0010277">
    <property type="term" value="F:chlorophyllide a oxygenase activity"/>
    <property type="evidence" value="ECO:0007669"/>
    <property type="project" value="InterPro"/>
</dbReference>
<dbReference type="Gene3D" id="3.90.380.10">
    <property type="entry name" value="Naphthalene 1,2-dioxygenase Alpha Subunit, Chain A, domain 1"/>
    <property type="match status" value="1"/>
</dbReference>
<evidence type="ECO:0000256" key="3">
    <source>
        <dbReference type="ARBA" id="ARBA00022528"/>
    </source>
</evidence>
<evidence type="ECO:0000259" key="16">
    <source>
        <dbReference type="PROSITE" id="PS51296"/>
    </source>
</evidence>
<evidence type="ECO:0000256" key="6">
    <source>
        <dbReference type="ARBA" id="ARBA00022714"/>
    </source>
</evidence>
<proteinExistence type="predicted"/>
<keyword evidence="5 15" id="KW-0812">Transmembrane</keyword>
<dbReference type="InterPro" id="IPR036922">
    <property type="entry name" value="Rieske_2Fe-2S_sf"/>
</dbReference>
<evidence type="ECO:0000256" key="15">
    <source>
        <dbReference type="SAM" id="Phobius"/>
    </source>
</evidence>
<feature type="transmembrane region" description="Helical" evidence="15">
    <location>
        <begin position="473"/>
        <end position="494"/>
    </location>
</feature>
<dbReference type="OrthoDB" id="426882at2759"/>
<evidence type="ECO:0000256" key="10">
    <source>
        <dbReference type="ARBA" id="ARBA00023002"/>
    </source>
</evidence>
<dbReference type="AlphaFoldDB" id="A0A835T5I6"/>
<evidence type="ECO:0000256" key="14">
    <source>
        <dbReference type="SAM" id="MobiDB-lite"/>
    </source>
</evidence>
<keyword evidence="11" id="KW-0408">Iron</keyword>
<feature type="transmembrane region" description="Helical" evidence="15">
    <location>
        <begin position="506"/>
        <end position="524"/>
    </location>
</feature>
<dbReference type="SUPFAM" id="SSF50022">
    <property type="entry name" value="ISP domain"/>
    <property type="match status" value="1"/>
</dbReference>
<dbReference type="InterPro" id="IPR013626">
    <property type="entry name" value="PaO"/>
</dbReference>
<evidence type="ECO:0000256" key="7">
    <source>
        <dbReference type="ARBA" id="ARBA00022723"/>
    </source>
</evidence>
<evidence type="ECO:0000256" key="9">
    <source>
        <dbReference type="ARBA" id="ARBA00022989"/>
    </source>
</evidence>
<dbReference type="PANTHER" id="PTHR21266:SF32">
    <property type="entry name" value="CHOLESTEROL 7-DESATURASE NVD"/>
    <property type="match status" value="1"/>
</dbReference>
<dbReference type="Pfam" id="PF00355">
    <property type="entry name" value="Rieske"/>
    <property type="match status" value="1"/>
</dbReference>
<keyword evidence="4" id="KW-0934">Plastid</keyword>